<dbReference type="SUPFAM" id="SSF46785">
    <property type="entry name" value="Winged helix' DNA-binding domain"/>
    <property type="match status" value="1"/>
</dbReference>
<sequence>MDAPSPHAPHVSFQKLLHVLDDLRRRSIKLADSPDVKKVNGLTVRQGAALSQVRLLTEENPQGISLKSLAASLQMTVPATSLLVEAMVSKGFFERSTNPTDRRAVCIRLSAKGHELFESVYSHFYRAVDRLALHLEEDELRVLDTVAEKLRLAHAGSARGLCLH</sequence>
<dbReference type="InterPro" id="IPR000835">
    <property type="entry name" value="HTH_MarR-typ"/>
</dbReference>
<feature type="domain" description="HTH marR-type" evidence="1">
    <location>
        <begin position="13"/>
        <end position="152"/>
    </location>
</feature>
<dbReference type="PANTHER" id="PTHR33164:SF43">
    <property type="entry name" value="HTH-TYPE TRANSCRIPTIONAL REPRESSOR YETL"/>
    <property type="match status" value="1"/>
</dbReference>
<organism evidence="2 3">
    <name type="scientific">Candidatus Akkermansia intestinigallinarum</name>
    <dbReference type="NCBI Taxonomy" id="2838431"/>
    <lineage>
        <taxon>Bacteria</taxon>
        <taxon>Pseudomonadati</taxon>
        <taxon>Verrucomicrobiota</taxon>
        <taxon>Verrucomicrobiia</taxon>
        <taxon>Verrucomicrobiales</taxon>
        <taxon>Akkermansiaceae</taxon>
        <taxon>Akkermansia</taxon>
    </lineage>
</organism>
<dbReference type="Gene3D" id="1.10.10.10">
    <property type="entry name" value="Winged helix-like DNA-binding domain superfamily/Winged helix DNA-binding domain"/>
    <property type="match status" value="1"/>
</dbReference>
<evidence type="ECO:0000313" key="3">
    <source>
        <dbReference type="Proteomes" id="UP000823964"/>
    </source>
</evidence>
<dbReference type="InterPro" id="IPR039422">
    <property type="entry name" value="MarR/SlyA-like"/>
</dbReference>
<dbReference type="PANTHER" id="PTHR33164">
    <property type="entry name" value="TRANSCRIPTIONAL REGULATOR, MARR FAMILY"/>
    <property type="match status" value="1"/>
</dbReference>
<dbReference type="Pfam" id="PF01047">
    <property type="entry name" value="MarR"/>
    <property type="match status" value="1"/>
</dbReference>
<comment type="caution">
    <text evidence="2">The sequence shown here is derived from an EMBL/GenBank/DDBJ whole genome shotgun (WGS) entry which is preliminary data.</text>
</comment>
<dbReference type="EMBL" id="DXFQ01000008">
    <property type="protein sequence ID" value="HIX19059.1"/>
    <property type="molecule type" value="Genomic_DNA"/>
</dbReference>
<dbReference type="AlphaFoldDB" id="A0A9D1V9U5"/>
<reference evidence="2" key="2">
    <citation type="submission" date="2021-04" db="EMBL/GenBank/DDBJ databases">
        <authorList>
            <person name="Gilroy R."/>
        </authorList>
    </citation>
    <scope>NUCLEOTIDE SEQUENCE</scope>
    <source>
        <strain evidence="2">14975</strain>
    </source>
</reference>
<reference evidence="2" key="1">
    <citation type="journal article" date="2021" name="PeerJ">
        <title>Extensive microbial diversity within the chicken gut microbiome revealed by metagenomics and culture.</title>
        <authorList>
            <person name="Gilroy R."/>
            <person name="Ravi A."/>
            <person name="Getino M."/>
            <person name="Pursley I."/>
            <person name="Horton D.L."/>
            <person name="Alikhan N.F."/>
            <person name="Baker D."/>
            <person name="Gharbi K."/>
            <person name="Hall N."/>
            <person name="Watson M."/>
            <person name="Adriaenssens E.M."/>
            <person name="Foster-Nyarko E."/>
            <person name="Jarju S."/>
            <person name="Secka A."/>
            <person name="Antonio M."/>
            <person name="Oren A."/>
            <person name="Chaudhuri R.R."/>
            <person name="La Ragione R."/>
            <person name="Hildebrand F."/>
            <person name="Pallen M.J."/>
        </authorList>
    </citation>
    <scope>NUCLEOTIDE SEQUENCE</scope>
    <source>
        <strain evidence="2">14975</strain>
    </source>
</reference>
<dbReference type="InterPro" id="IPR036388">
    <property type="entry name" value="WH-like_DNA-bd_sf"/>
</dbReference>
<evidence type="ECO:0000313" key="2">
    <source>
        <dbReference type="EMBL" id="HIX19059.1"/>
    </source>
</evidence>
<dbReference type="GO" id="GO:0003700">
    <property type="term" value="F:DNA-binding transcription factor activity"/>
    <property type="evidence" value="ECO:0007669"/>
    <property type="project" value="InterPro"/>
</dbReference>
<dbReference type="PROSITE" id="PS50995">
    <property type="entry name" value="HTH_MARR_2"/>
    <property type="match status" value="1"/>
</dbReference>
<name>A0A9D1V9U5_9BACT</name>
<proteinExistence type="predicted"/>
<accession>A0A9D1V9U5</accession>
<dbReference type="PRINTS" id="PR00598">
    <property type="entry name" value="HTHMARR"/>
</dbReference>
<evidence type="ECO:0000259" key="1">
    <source>
        <dbReference type="PROSITE" id="PS50995"/>
    </source>
</evidence>
<dbReference type="InterPro" id="IPR036390">
    <property type="entry name" value="WH_DNA-bd_sf"/>
</dbReference>
<dbReference type="Proteomes" id="UP000823964">
    <property type="component" value="Unassembled WGS sequence"/>
</dbReference>
<protein>
    <submittedName>
        <fullName evidence="2">MarR family transcriptional regulator</fullName>
    </submittedName>
</protein>
<dbReference type="SMART" id="SM00347">
    <property type="entry name" value="HTH_MARR"/>
    <property type="match status" value="1"/>
</dbReference>
<dbReference type="GO" id="GO:0006950">
    <property type="term" value="P:response to stress"/>
    <property type="evidence" value="ECO:0007669"/>
    <property type="project" value="TreeGrafter"/>
</dbReference>
<gene>
    <name evidence="2" type="ORF">H9862_00480</name>
</gene>